<name>A0A1X1VCH8_MYCGS</name>
<dbReference type="EMBL" id="LQOX01000115">
    <property type="protein sequence ID" value="ORV66777.1"/>
    <property type="molecule type" value="Genomic_DNA"/>
</dbReference>
<evidence type="ECO:0000313" key="2">
    <source>
        <dbReference type="Proteomes" id="UP000193738"/>
    </source>
</evidence>
<dbReference type="STRING" id="1777.AWC07_09930"/>
<protein>
    <submittedName>
        <fullName evidence="1">Uncharacterized protein</fullName>
    </submittedName>
</protein>
<sequence>MFDIFCQAGILLGPLIGLVLAAIDFRVTAAVFAVLTVAQLWRSLKHSIDPAPEKRPSSTTGG</sequence>
<proteinExistence type="predicted"/>
<reference evidence="1 2" key="1">
    <citation type="submission" date="2016-01" db="EMBL/GenBank/DDBJ databases">
        <title>The new phylogeny of the genus Mycobacterium.</title>
        <authorList>
            <person name="Tarcisio F."/>
            <person name="Conor M."/>
            <person name="Antonella G."/>
            <person name="Elisabetta G."/>
            <person name="Giulia F.S."/>
            <person name="Sara T."/>
            <person name="Anna F."/>
            <person name="Clotilde B."/>
            <person name="Roberto B."/>
            <person name="Veronica D.S."/>
            <person name="Fabio R."/>
            <person name="Monica P."/>
            <person name="Olivier J."/>
            <person name="Enrico T."/>
            <person name="Nicola S."/>
        </authorList>
    </citation>
    <scope>NUCLEOTIDE SEQUENCE [LARGE SCALE GENOMIC DNA]</scope>
    <source>
        <strain evidence="1 2">DSM 43505</strain>
    </source>
</reference>
<comment type="caution">
    <text evidence="1">The sequence shown here is derived from an EMBL/GenBank/DDBJ whole genome shotgun (WGS) entry which is preliminary data.</text>
</comment>
<evidence type="ECO:0000313" key="1">
    <source>
        <dbReference type="EMBL" id="ORV66777.1"/>
    </source>
</evidence>
<dbReference type="Proteomes" id="UP000193738">
    <property type="component" value="Unassembled WGS sequence"/>
</dbReference>
<keyword evidence="2" id="KW-1185">Reference proteome</keyword>
<accession>A0A1X1VCH8</accession>
<dbReference type="AlphaFoldDB" id="A0A1X1VCH8"/>
<organism evidence="1 2">
    <name type="scientific">Mycobacterium gastri</name>
    <dbReference type="NCBI Taxonomy" id="1777"/>
    <lineage>
        <taxon>Bacteria</taxon>
        <taxon>Bacillati</taxon>
        <taxon>Actinomycetota</taxon>
        <taxon>Actinomycetes</taxon>
        <taxon>Mycobacteriales</taxon>
        <taxon>Mycobacteriaceae</taxon>
        <taxon>Mycobacterium</taxon>
    </lineage>
</organism>
<gene>
    <name evidence="1" type="ORF">AWC07_09930</name>
</gene>